<dbReference type="SUPFAM" id="SSF49899">
    <property type="entry name" value="Concanavalin A-like lectins/glucanases"/>
    <property type="match status" value="1"/>
</dbReference>
<keyword evidence="1" id="KW-0732">Signal</keyword>
<keyword evidence="4" id="KW-1185">Reference proteome</keyword>
<dbReference type="AlphaFoldDB" id="A0A401LS80"/>
<proteinExistence type="predicted"/>
<dbReference type="Pfam" id="PF08522">
    <property type="entry name" value="BT_3987-like_N"/>
    <property type="match status" value="1"/>
</dbReference>
<evidence type="ECO:0000313" key="4">
    <source>
        <dbReference type="Proteomes" id="UP000288079"/>
    </source>
</evidence>
<protein>
    <recommendedName>
        <fullName evidence="2">BT-3987-like N-terminal domain-containing protein</fullName>
    </recommendedName>
</protein>
<dbReference type="Proteomes" id="UP000288079">
    <property type="component" value="Unassembled WGS sequence"/>
</dbReference>
<dbReference type="InterPro" id="IPR013728">
    <property type="entry name" value="BT_3987-like_N"/>
</dbReference>
<feature type="signal peptide" evidence="1">
    <location>
        <begin position="1"/>
        <end position="29"/>
    </location>
</feature>
<gene>
    <name evidence="3" type="ORF">KGMB02408_12990</name>
</gene>
<organism evidence="3 4">
    <name type="scientific">Bacteroides faecalis</name>
    <dbReference type="NCBI Taxonomy" id="2447885"/>
    <lineage>
        <taxon>Bacteria</taxon>
        <taxon>Pseudomonadati</taxon>
        <taxon>Bacteroidota</taxon>
        <taxon>Bacteroidia</taxon>
        <taxon>Bacteroidales</taxon>
        <taxon>Bacteroidaceae</taxon>
        <taxon>Bacteroides</taxon>
    </lineage>
</organism>
<accession>A0A401LS80</accession>
<dbReference type="Gene3D" id="2.60.40.1740">
    <property type="entry name" value="hypothetical protein (bacova_03559)"/>
    <property type="match status" value="1"/>
</dbReference>
<dbReference type="GO" id="GO:0005975">
    <property type="term" value="P:carbohydrate metabolic process"/>
    <property type="evidence" value="ECO:0007669"/>
    <property type="project" value="UniProtKB-ARBA"/>
</dbReference>
<evidence type="ECO:0000259" key="2">
    <source>
        <dbReference type="Pfam" id="PF08522"/>
    </source>
</evidence>
<dbReference type="EMBL" id="BHWB01000003">
    <property type="protein sequence ID" value="GCB34354.1"/>
    <property type="molecule type" value="Genomic_DNA"/>
</dbReference>
<feature type="domain" description="BT-3987-like N-terminal" evidence="2">
    <location>
        <begin position="39"/>
        <end position="152"/>
    </location>
</feature>
<evidence type="ECO:0000313" key="3">
    <source>
        <dbReference type="EMBL" id="GCB34354.1"/>
    </source>
</evidence>
<evidence type="ECO:0000256" key="1">
    <source>
        <dbReference type="SAM" id="SignalP"/>
    </source>
</evidence>
<dbReference type="Gene3D" id="2.60.120.200">
    <property type="match status" value="1"/>
</dbReference>
<sequence length="399" mass="44270">MNGMKIKNLNIRNLFAAGLLMLLVTNCNDANYDEIDSLVFLQETGTQANISKKVPVRDKNISIMVTPRIGEKAPFDLEVGLKADAAALKTFNQRNGMNLEMLPEEFYEFEQLKAKIEKGRTTASSVEVIFKPLSEELSQTGKQYALPVKAVAPEGMQTLEGADLMVYIVDPLIITSVPVINAQNNLKMTMRQDYSLTEWSVEYRISINKLGTKKGEMNNQAMFAAFGPGGDEIYTRFGDAQVEGNKLQIKNQGSQFNSNTVFATNTWYHIAFVCNGSKVIMYVNGAKDSELAVSGKTTNLSKDNFGFGNQDYLKADVKVSEIRFWTKAISDTQIMNNMFSIDPQTEGLEAYWRLNEGTGNEFKDATGNGNACRSTGKTEWVLHVKADNLPDSEVESGTN</sequence>
<feature type="chain" id="PRO_5019171523" description="BT-3987-like N-terminal domain-containing protein" evidence="1">
    <location>
        <begin position="30"/>
        <end position="399"/>
    </location>
</feature>
<dbReference type="Pfam" id="PF13385">
    <property type="entry name" value="Laminin_G_3"/>
    <property type="match status" value="1"/>
</dbReference>
<comment type="caution">
    <text evidence="3">The sequence shown here is derived from an EMBL/GenBank/DDBJ whole genome shotgun (WGS) entry which is preliminary data.</text>
</comment>
<dbReference type="GO" id="GO:0004553">
    <property type="term" value="F:hydrolase activity, hydrolyzing O-glycosyl compounds"/>
    <property type="evidence" value="ECO:0007669"/>
    <property type="project" value="UniProtKB-ARBA"/>
</dbReference>
<dbReference type="InterPro" id="IPR013320">
    <property type="entry name" value="ConA-like_dom_sf"/>
</dbReference>
<name>A0A401LS80_9BACE</name>
<reference evidence="3 4" key="1">
    <citation type="submission" date="2018-10" db="EMBL/GenBank/DDBJ databases">
        <title>Draft Genome Sequence of Bacteroides sp. KCTC 15687.</title>
        <authorList>
            <person name="Yu S.Y."/>
            <person name="Kim J.S."/>
            <person name="Oh B.S."/>
            <person name="Park S.H."/>
            <person name="Kang S.W."/>
            <person name="Park J.E."/>
            <person name="Choi S.H."/>
            <person name="Han K.I."/>
            <person name="Lee K.C."/>
            <person name="Eom M.K."/>
            <person name="Suh M.K."/>
            <person name="Lee D.H."/>
            <person name="Yoon H."/>
            <person name="Kim B."/>
            <person name="Yang S.J."/>
            <person name="Lee J.S."/>
            <person name="Lee J.H."/>
        </authorList>
    </citation>
    <scope>NUCLEOTIDE SEQUENCE [LARGE SCALE GENOMIC DNA]</scope>
    <source>
        <strain evidence="3 4">KCTC 15687</strain>
    </source>
</reference>